<keyword evidence="5" id="KW-1185">Reference proteome</keyword>
<accession>A0A562VGZ0</accession>
<organism evidence="4 5">
    <name type="scientific">Stackebrandtia albiflava</name>
    <dbReference type="NCBI Taxonomy" id="406432"/>
    <lineage>
        <taxon>Bacteria</taxon>
        <taxon>Bacillati</taxon>
        <taxon>Actinomycetota</taxon>
        <taxon>Actinomycetes</taxon>
        <taxon>Glycomycetales</taxon>
        <taxon>Glycomycetaceae</taxon>
        <taxon>Stackebrandtia</taxon>
    </lineage>
</organism>
<dbReference type="InterPro" id="IPR050832">
    <property type="entry name" value="Bact_Acetyltransf"/>
</dbReference>
<dbReference type="Pfam" id="PF00583">
    <property type="entry name" value="Acetyltransf_1"/>
    <property type="match status" value="1"/>
</dbReference>
<dbReference type="InterPro" id="IPR000182">
    <property type="entry name" value="GNAT_dom"/>
</dbReference>
<dbReference type="EMBL" id="VLLL01000001">
    <property type="protein sequence ID" value="TWJ17163.1"/>
    <property type="molecule type" value="Genomic_DNA"/>
</dbReference>
<dbReference type="Gene3D" id="3.40.630.30">
    <property type="match status" value="1"/>
</dbReference>
<feature type="domain" description="N-acetyltransferase" evidence="3">
    <location>
        <begin position="4"/>
        <end position="179"/>
    </location>
</feature>
<protein>
    <submittedName>
        <fullName evidence="4">Ribosomal protein S18 acetylase RimI-like enzyme</fullName>
    </submittedName>
</protein>
<proteinExistence type="predicted"/>
<name>A0A562VGZ0_9ACTN</name>
<evidence type="ECO:0000313" key="5">
    <source>
        <dbReference type="Proteomes" id="UP000321617"/>
    </source>
</evidence>
<comment type="caution">
    <text evidence="4">The sequence shown here is derived from an EMBL/GenBank/DDBJ whole genome shotgun (WGS) entry which is preliminary data.</text>
</comment>
<dbReference type="PANTHER" id="PTHR43877:SF8">
    <property type="entry name" value="N-ACETYLGLUTAMATE SYNTHASE-RELATED"/>
    <property type="match status" value="1"/>
</dbReference>
<dbReference type="GO" id="GO:0016747">
    <property type="term" value="F:acyltransferase activity, transferring groups other than amino-acyl groups"/>
    <property type="evidence" value="ECO:0007669"/>
    <property type="project" value="InterPro"/>
</dbReference>
<keyword evidence="1" id="KW-0808">Transferase</keyword>
<sequence>MALGYVRPATADDAERIAAIQLTTWRTAYRDIVPADVLAGMDETWLAERWRAACAEPPSPAHRVFTAVEQAESDHRRIQTVGFIAVGPDEDADAEAVPGAGMVTELLVEPRFGRRGHGSRLLSAAVAHWRSHGITVAYAWSFARDAATLGFYKSAGWDADGARRTLEMADRRVPQLRLHADVTGDDDTA</sequence>
<keyword evidence="4" id="KW-0689">Ribosomal protein</keyword>
<dbReference type="CDD" id="cd04301">
    <property type="entry name" value="NAT_SF"/>
    <property type="match status" value="1"/>
</dbReference>
<keyword evidence="2" id="KW-0012">Acyltransferase</keyword>
<dbReference type="GO" id="GO:0005840">
    <property type="term" value="C:ribosome"/>
    <property type="evidence" value="ECO:0007669"/>
    <property type="project" value="UniProtKB-KW"/>
</dbReference>
<keyword evidence="4" id="KW-0687">Ribonucleoprotein</keyword>
<dbReference type="PANTHER" id="PTHR43877">
    <property type="entry name" value="AMINOALKYLPHOSPHONATE N-ACETYLTRANSFERASE-RELATED-RELATED"/>
    <property type="match status" value="1"/>
</dbReference>
<dbReference type="AlphaFoldDB" id="A0A562VGZ0"/>
<evidence type="ECO:0000256" key="2">
    <source>
        <dbReference type="ARBA" id="ARBA00023315"/>
    </source>
</evidence>
<evidence type="ECO:0000256" key="1">
    <source>
        <dbReference type="ARBA" id="ARBA00022679"/>
    </source>
</evidence>
<dbReference type="RefSeq" id="WP_147131299.1">
    <property type="nucleotide sequence ID" value="NZ_BAABIJ010000009.1"/>
</dbReference>
<dbReference type="InterPro" id="IPR016181">
    <property type="entry name" value="Acyl_CoA_acyltransferase"/>
</dbReference>
<reference evidence="4 5" key="1">
    <citation type="journal article" date="2013" name="Stand. Genomic Sci.">
        <title>Genomic Encyclopedia of Type Strains, Phase I: The one thousand microbial genomes (KMG-I) project.</title>
        <authorList>
            <person name="Kyrpides N.C."/>
            <person name="Woyke T."/>
            <person name="Eisen J.A."/>
            <person name="Garrity G."/>
            <person name="Lilburn T.G."/>
            <person name="Beck B.J."/>
            <person name="Whitman W.B."/>
            <person name="Hugenholtz P."/>
            <person name="Klenk H.P."/>
        </authorList>
    </citation>
    <scope>NUCLEOTIDE SEQUENCE [LARGE SCALE GENOMIC DNA]</scope>
    <source>
        <strain evidence="4 5">DSM 45044</strain>
    </source>
</reference>
<evidence type="ECO:0000259" key="3">
    <source>
        <dbReference type="PROSITE" id="PS51186"/>
    </source>
</evidence>
<gene>
    <name evidence="4" type="ORF">LX16_0079</name>
</gene>
<dbReference type="OrthoDB" id="5243635at2"/>
<dbReference type="SUPFAM" id="SSF55729">
    <property type="entry name" value="Acyl-CoA N-acyltransferases (Nat)"/>
    <property type="match status" value="1"/>
</dbReference>
<evidence type="ECO:0000313" key="4">
    <source>
        <dbReference type="EMBL" id="TWJ17163.1"/>
    </source>
</evidence>
<dbReference type="PROSITE" id="PS51186">
    <property type="entry name" value="GNAT"/>
    <property type="match status" value="1"/>
</dbReference>
<dbReference type="Proteomes" id="UP000321617">
    <property type="component" value="Unassembled WGS sequence"/>
</dbReference>